<protein>
    <submittedName>
        <fullName evidence="3">DUF2567 domain-containing protein</fullName>
    </submittedName>
</protein>
<keyword evidence="4" id="KW-1185">Reference proteome</keyword>
<feature type="region of interest" description="Disordered" evidence="1">
    <location>
        <begin position="292"/>
        <end position="334"/>
    </location>
</feature>
<feature type="region of interest" description="Disordered" evidence="1">
    <location>
        <begin position="1"/>
        <end position="106"/>
    </location>
</feature>
<feature type="compositionally biased region" description="Low complexity" evidence="1">
    <location>
        <begin position="80"/>
        <end position="90"/>
    </location>
</feature>
<feature type="compositionally biased region" description="Pro residues" evidence="1">
    <location>
        <begin position="312"/>
        <end position="326"/>
    </location>
</feature>
<feature type="transmembrane region" description="Helical" evidence="2">
    <location>
        <begin position="192"/>
        <end position="212"/>
    </location>
</feature>
<evidence type="ECO:0000256" key="1">
    <source>
        <dbReference type="SAM" id="MobiDB-lite"/>
    </source>
</evidence>
<name>A0ABU7SBN2_9ACTN</name>
<keyword evidence="2" id="KW-1133">Transmembrane helix</keyword>
<dbReference type="Proteomes" id="UP001339911">
    <property type="component" value="Unassembled WGS sequence"/>
</dbReference>
<feature type="transmembrane region" description="Helical" evidence="2">
    <location>
        <begin position="116"/>
        <end position="136"/>
    </location>
</feature>
<comment type="caution">
    <text evidence="3">The sequence shown here is derived from an EMBL/GenBank/DDBJ whole genome shotgun (WGS) entry which is preliminary data.</text>
</comment>
<dbReference type="EMBL" id="JAZGQL010000007">
    <property type="protein sequence ID" value="MEE6307354.1"/>
    <property type="molecule type" value="Genomic_DNA"/>
</dbReference>
<sequence>MSPATSPSDGPLGDDDHGGPAVPPAPAPAAPSPPPAAPAGTAPGMSGGLVTDAPGRADPGTPSQPAGVGPDPLAPPGPDPAAAGHGSWPVPTDPPGAPPAGGEPARRLLRDGAANVGALLALILSGIPFGLLWSAVSPGVPVVQTADGALLAAPQPEEFIAADGWFSVLGFGLGVLAAIAMWLLLRRHRGPLGMLVAVLGMLGAAVLAWQLGRQIGLTGYERLLAGAPPGATFSKPPDLYGGQYDLLLGFIPAIGDLLVPAFGAAVMYTLLAGWSRYPGLRPEAEPVFRPEAEPVFRPEAGPASRPVSWDLPVPPDPSAAPAPPVPGAAEPPRD</sequence>
<accession>A0ABU7SBN2</accession>
<proteinExistence type="predicted"/>
<organism evidence="3 4">
    <name type="scientific">Plantactinospora veratri</name>
    <dbReference type="NCBI Taxonomy" id="1436122"/>
    <lineage>
        <taxon>Bacteria</taxon>
        <taxon>Bacillati</taxon>
        <taxon>Actinomycetota</taxon>
        <taxon>Actinomycetes</taxon>
        <taxon>Micromonosporales</taxon>
        <taxon>Micromonosporaceae</taxon>
        <taxon>Plantactinospora</taxon>
    </lineage>
</organism>
<feature type="compositionally biased region" description="Pro residues" evidence="1">
    <location>
        <begin position="21"/>
        <end position="37"/>
    </location>
</feature>
<reference evidence="3 4" key="1">
    <citation type="submission" date="2024-01" db="EMBL/GenBank/DDBJ databases">
        <title>Genome insights into Plantactinospora veratri sp. nov.</title>
        <authorList>
            <person name="Wang L."/>
        </authorList>
    </citation>
    <scope>NUCLEOTIDE SEQUENCE [LARGE SCALE GENOMIC DNA]</scope>
    <source>
        <strain evidence="3 4">NEAU-FHS4</strain>
    </source>
</reference>
<feature type="transmembrane region" description="Helical" evidence="2">
    <location>
        <begin position="164"/>
        <end position="185"/>
    </location>
</feature>
<evidence type="ECO:0000313" key="3">
    <source>
        <dbReference type="EMBL" id="MEE6307354.1"/>
    </source>
</evidence>
<evidence type="ECO:0000256" key="2">
    <source>
        <dbReference type="SAM" id="Phobius"/>
    </source>
</evidence>
<feature type="transmembrane region" description="Helical" evidence="2">
    <location>
        <begin position="246"/>
        <end position="271"/>
    </location>
</feature>
<keyword evidence="2" id="KW-0472">Membrane</keyword>
<gene>
    <name evidence="3" type="ORF">V1634_11010</name>
</gene>
<evidence type="ECO:0000313" key="4">
    <source>
        <dbReference type="Proteomes" id="UP001339911"/>
    </source>
</evidence>
<keyword evidence="2" id="KW-0812">Transmembrane</keyword>